<comment type="function">
    <text evidence="1 7">May be involved in both secretory and endocytic intracellular trafficking in the endosomal/prevacuolar compartments.</text>
</comment>
<feature type="transmembrane region" description="Helical" evidence="7">
    <location>
        <begin position="122"/>
        <end position="155"/>
    </location>
</feature>
<name>A0A2P5FB73_TREOI</name>
<sequence length="194" mass="21470">MSSPPPQSYYPTSPQGFSSTTTFSRAAPTSSTGRRPWRELVQPFSAFTRPYSVGEATIRMKRNLNYFRVNYAMAVLVILFLSLLWHPVSLIVFLVVFVAWFALYFFRDDPVVVLGCTVDDRFILVVLGLVTIVALVLTSVWLNVLISVLIGAALVLLHATIRSTDDLYSDELEAAEGGLLSVVGSPTRTGYSRV</sequence>
<gene>
    <name evidence="9" type="ORF">TorRG33x02_092330</name>
</gene>
<keyword evidence="7" id="KW-0813">Transport</keyword>
<evidence type="ECO:0000256" key="4">
    <source>
        <dbReference type="ARBA" id="ARBA00022692"/>
    </source>
</evidence>
<keyword evidence="4 7" id="KW-0812">Transmembrane</keyword>
<dbReference type="AlphaFoldDB" id="A0A2P5FB73"/>
<keyword evidence="5 7" id="KW-1133">Transmembrane helix</keyword>
<accession>A0A2P5FB73</accession>
<feature type="region of interest" description="Disordered" evidence="8">
    <location>
        <begin position="1"/>
        <end position="33"/>
    </location>
</feature>
<dbReference type="InterPro" id="IPR004895">
    <property type="entry name" value="Prenylated_rab_accept_PRA1"/>
</dbReference>
<dbReference type="EMBL" id="JXTC01000047">
    <property type="protein sequence ID" value="PON95034.1"/>
    <property type="molecule type" value="Genomic_DNA"/>
</dbReference>
<evidence type="ECO:0000256" key="6">
    <source>
        <dbReference type="ARBA" id="ARBA00023136"/>
    </source>
</evidence>
<organism evidence="9 10">
    <name type="scientific">Trema orientale</name>
    <name type="common">Charcoal tree</name>
    <name type="synonym">Celtis orientalis</name>
    <dbReference type="NCBI Taxonomy" id="63057"/>
    <lineage>
        <taxon>Eukaryota</taxon>
        <taxon>Viridiplantae</taxon>
        <taxon>Streptophyta</taxon>
        <taxon>Embryophyta</taxon>
        <taxon>Tracheophyta</taxon>
        <taxon>Spermatophyta</taxon>
        <taxon>Magnoliopsida</taxon>
        <taxon>eudicotyledons</taxon>
        <taxon>Gunneridae</taxon>
        <taxon>Pentapetalae</taxon>
        <taxon>rosids</taxon>
        <taxon>fabids</taxon>
        <taxon>Rosales</taxon>
        <taxon>Cannabaceae</taxon>
        <taxon>Trema</taxon>
    </lineage>
</organism>
<reference evidence="10" key="1">
    <citation type="submission" date="2016-06" db="EMBL/GenBank/DDBJ databases">
        <title>Parallel loss of symbiosis genes in relatives of nitrogen-fixing non-legume Parasponia.</title>
        <authorList>
            <person name="Van Velzen R."/>
            <person name="Holmer R."/>
            <person name="Bu F."/>
            <person name="Rutten L."/>
            <person name="Van Zeijl A."/>
            <person name="Liu W."/>
            <person name="Santuari L."/>
            <person name="Cao Q."/>
            <person name="Sharma T."/>
            <person name="Shen D."/>
            <person name="Roswanjaya Y."/>
            <person name="Wardhani T."/>
            <person name="Kalhor M.S."/>
            <person name="Jansen J."/>
            <person name="Van den Hoogen J."/>
            <person name="Gungor B."/>
            <person name="Hartog M."/>
            <person name="Hontelez J."/>
            <person name="Verver J."/>
            <person name="Yang W.-C."/>
            <person name="Schijlen E."/>
            <person name="Repin R."/>
            <person name="Schilthuizen M."/>
            <person name="Schranz E."/>
            <person name="Heidstra R."/>
            <person name="Miyata K."/>
            <person name="Fedorova E."/>
            <person name="Kohlen W."/>
            <person name="Bisseling T."/>
            <person name="Smit S."/>
            <person name="Geurts R."/>
        </authorList>
    </citation>
    <scope>NUCLEOTIDE SEQUENCE [LARGE SCALE GENOMIC DNA]</scope>
    <source>
        <strain evidence="10">cv. RG33-2</strain>
    </source>
</reference>
<dbReference type="Proteomes" id="UP000237000">
    <property type="component" value="Unassembled WGS sequence"/>
</dbReference>
<evidence type="ECO:0000313" key="9">
    <source>
        <dbReference type="EMBL" id="PON95034.1"/>
    </source>
</evidence>
<dbReference type="InParanoid" id="A0A2P5FB73"/>
<proteinExistence type="inferred from homology"/>
<evidence type="ECO:0000256" key="7">
    <source>
        <dbReference type="RuleBase" id="RU363107"/>
    </source>
</evidence>
<feature type="compositionally biased region" description="Polar residues" evidence="8">
    <location>
        <begin position="16"/>
        <end position="33"/>
    </location>
</feature>
<dbReference type="GO" id="GO:0005794">
    <property type="term" value="C:Golgi apparatus"/>
    <property type="evidence" value="ECO:0007669"/>
    <property type="project" value="TreeGrafter"/>
</dbReference>
<dbReference type="PANTHER" id="PTHR19317">
    <property type="entry name" value="PRENYLATED RAB ACCEPTOR 1-RELATED"/>
    <property type="match status" value="1"/>
</dbReference>
<dbReference type="GO" id="GO:0016192">
    <property type="term" value="P:vesicle-mediated transport"/>
    <property type="evidence" value="ECO:0007669"/>
    <property type="project" value="UniProtKB-ARBA"/>
</dbReference>
<dbReference type="GO" id="GO:0005783">
    <property type="term" value="C:endoplasmic reticulum"/>
    <property type="evidence" value="ECO:0007669"/>
    <property type="project" value="UniProtKB-ARBA"/>
</dbReference>
<comment type="similarity">
    <text evidence="3 7">Belongs to the PRA1 family.</text>
</comment>
<evidence type="ECO:0000256" key="1">
    <source>
        <dbReference type="ARBA" id="ARBA00002501"/>
    </source>
</evidence>
<comment type="caution">
    <text evidence="9">The sequence shown here is derived from an EMBL/GenBank/DDBJ whole genome shotgun (WGS) entry which is preliminary data.</text>
</comment>
<evidence type="ECO:0000256" key="5">
    <source>
        <dbReference type="ARBA" id="ARBA00022989"/>
    </source>
</evidence>
<evidence type="ECO:0000256" key="2">
    <source>
        <dbReference type="ARBA" id="ARBA00004127"/>
    </source>
</evidence>
<protein>
    <recommendedName>
        <fullName evidence="7">PRA1 family protein</fullName>
    </recommendedName>
</protein>
<dbReference type="Pfam" id="PF03208">
    <property type="entry name" value="PRA1"/>
    <property type="match status" value="1"/>
</dbReference>
<feature type="transmembrane region" description="Helical" evidence="7">
    <location>
        <begin position="69"/>
        <end position="102"/>
    </location>
</feature>
<evidence type="ECO:0000256" key="8">
    <source>
        <dbReference type="SAM" id="MobiDB-lite"/>
    </source>
</evidence>
<evidence type="ECO:0000256" key="3">
    <source>
        <dbReference type="ARBA" id="ARBA00006483"/>
    </source>
</evidence>
<evidence type="ECO:0000313" key="10">
    <source>
        <dbReference type="Proteomes" id="UP000237000"/>
    </source>
</evidence>
<keyword evidence="6 7" id="KW-0472">Membrane</keyword>
<comment type="subcellular location">
    <subcellularLocation>
        <location evidence="2">Endomembrane system</location>
        <topology evidence="2">Multi-pass membrane protein</topology>
    </subcellularLocation>
    <subcellularLocation>
        <location evidence="7">Membrane</location>
        <topology evidence="7">Multi-pass membrane protein</topology>
    </subcellularLocation>
</comment>
<dbReference type="STRING" id="63057.A0A2P5FB73"/>
<dbReference type="PANTHER" id="PTHR19317:SF84">
    <property type="entry name" value="PRA1 FAMILY PROTEIN"/>
    <property type="match status" value="1"/>
</dbReference>
<dbReference type="OrthoDB" id="63113at2759"/>
<dbReference type="GO" id="GO:0016020">
    <property type="term" value="C:membrane"/>
    <property type="evidence" value="ECO:0007669"/>
    <property type="project" value="UniProtKB-SubCell"/>
</dbReference>
<keyword evidence="10" id="KW-1185">Reference proteome</keyword>